<organism evidence="2 3">
    <name type="scientific">Yersinia intermedia</name>
    <dbReference type="NCBI Taxonomy" id="631"/>
    <lineage>
        <taxon>Bacteria</taxon>
        <taxon>Pseudomonadati</taxon>
        <taxon>Pseudomonadota</taxon>
        <taxon>Gammaproteobacteria</taxon>
        <taxon>Enterobacterales</taxon>
        <taxon>Yersiniaceae</taxon>
        <taxon>Yersinia</taxon>
    </lineage>
</organism>
<protein>
    <submittedName>
        <fullName evidence="2">Uncharacterized protein</fullName>
    </submittedName>
</protein>
<keyword evidence="1" id="KW-0812">Transmembrane</keyword>
<keyword evidence="1" id="KW-0472">Membrane</keyword>
<name>A0A0T9LSL3_YERIN</name>
<evidence type="ECO:0000313" key="3">
    <source>
        <dbReference type="Proteomes" id="UP000038750"/>
    </source>
</evidence>
<feature type="transmembrane region" description="Helical" evidence="1">
    <location>
        <begin position="6"/>
        <end position="29"/>
    </location>
</feature>
<keyword evidence="1" id="KW-1133">Transmembrane helix</keyword>
<gene>
    <name evidence="2" type="ORF">ERS008530_00683</name>
</gene>
<evidence type="ECO:0000256" key="1">
    <source>
        <dbReference type="SAM" id="Phobius"/>
    </source>
</evidence>
<evidence type="ECO:0000313" key="2">
    <source>
        <dbReference type="EMBL" id="CNF20462.1"/>
    </source>
</evidence>
<sequence length="32" mass="3744">MDALSFVMAYLDWILLIVGGGVAFWLLWVKEW</sequence>
<dbReference type="AlphaFoldDB" id="A0A0T9LSL3"/>
<accession>A0A0T9LSL3</accession>
<reference evidence="2 3" key="1">
    <citation type="submission" date="2015-03" db="EMBL/GenBank/DDBJ databases">
        <authorList>
            <person name="Murphy D."/>
        </authorList>
    </citation>
    <scope>NUCLEOTIDE SEQUENCE [LARGE SCALE GENOMIC DNA]</scope>
    <source>
        <strain evidence="2 3">BR165/97</strain>
    </source>
</reference>
<proteinExistence type="predicted"/>
<dbReference type="EMBL" id="CPZJ01000002">
    <property type="protein sequence ID" value="CNF20462.1"/>
    <property type="molecule type" value="Genomic_DNA"/>
</dbReference>
<dbReference type="Proteomes" id="UP000038750">
    <property type="component" value="Unassembled WGS sequence"/>
</dbReference>